<gene>
    <name evidence="2" type="ORF">SAMN05216222_0344</name>
</gene>
<organism evidence="2 3">
    <name type="scientific">Pseudomonas prosekii</name>
    <dbReference type="NCBI Taxonomy" id="1148509"/>
    <lineage>
        <taxon>Bacteria</taxon>
        <taxon>Pseudomonadati</taxon>
        <taxon>Pseudomonadota</taxon>
        <taxon>Gammaproteobacteria</taxon>
        <taxon>Pseudomonadales</taxon>
        <taxon>Pseudomonadaceae</taxon>
        <taxon>Pseudomonas</taxon>
    </lineage>
</organism>
<evidence type="ECO:0000256" key="1">
    <source>
        <dbReference type="SAM" id="SignalP"/>
    </source>
</evidence>
<keyword evidence="1" id="KW-0732">Signal</keyword>
<dbReference type="AlphaFoldDB" id="A0A1H1N540"/>
<dbReference type="PROSITE" id="PS51257">
    <property type="entry name" value="PROKAR_LIPOPROTEIN"/>
    <property type="match status" value="1"/>
</dbReference>
<evidence type="ECO:0000313" key="2">
    <source>
        <dbReference type="EMBL" id="SDR93845.1"/>
    </source>
</evidence>
<proteinExistence type="predicted"/>
<evidence type="ECO:0000313" key="3">
    <source>
        <dbReference type="Proteomes" id="UP000198481"/>
    </source>
</evidence>
<reference evidence="2 3" key="1">
    <citation type="submission" date="2016-10" db="EMBL/GenBank/DDBJ databases">
        <authorList>
            <person name="de Groot N.N."/>
        </authorList>
    </citation>
    <scope>NUCLEOTIDE SEQUENCE [LARGE SCALE GENOMIC DNA]</scope>
    <source>
        <strain evidence="2 3">LMG 26867</strain>
    </source>
</reference>
<accession>A0A1H1N540</accession>
<feature type="chain" id="PRO_5009255213" description="Flagellar biosynthesis protein" evidence="1">
    <location>
        <begin position="21"/>
        <end position="206"/>
    </location>
</feature>
<evidence type="ECO:0008006" key="4">
    <source>
        <dbReference type="Google" id="ProtNLM"/>
    </source>
</evidence>
<sequence>MKHLKLACLLLATTALFGCATSRSVVDIATPPVANGNGQKVFISVLDERRFELKPQVPEIPSLKEGEITDKSITERAIARKRNGYGMGLGDVLLPEGTKVSDLIAKSIATAYGQAGYRVVPSSEKTVDTQAITVHVIEFWSWMSPGFLTVGVNNKVHLKVDTGTSAAPIEIHGQNREGVQAVTDNDWKESTEQALKTITDTMAKNL</sequence>
<name>A0A1H1N540_9PSED</name>
<dbReference type="RefSeq" id="WP_092269962.1">
    <property type="nucleotide sequence ID" value="NZ_CP196739.1"/>
</dbReference>
<dbReference type="Proteomes" id="UP000198481">
    <property type="component" value="Chromosome I"/>
</dbReference>
<dbReference type="EMBL" id="LT629762">
    <property type="protein sequence ID" value="SDR93845.1"/>
    <property type="molecule type" value="Genomic_DNA"/>
</dbReference>
<protein>
    <recommendedName>
        <fullName evidence="4">Flagellar biosynthesis protein</fullName>
    </recommendedName>
</protein>
<feature type="signal peptide" evidence="1">
    <location>
        <begin position="1"/>
        <end position="20"/>
    </location>
</feature>